<gene>
    <name evidence="2" type="ORF">M747DRAFT_289069</name>
</gene>
<name>A0A370BM42_ASPNG</name>
<keyword evidence="1" id="KW-1133">Transmembrane helix</keyword>
<proteinExistence type="predicted"/>
<dbReference type="AlphaFoldDB" id="A0A370BM42"/>
<reference evidence="2 3" key="1">
    <citation type="submission" date="2018-07" db="EMBL/GenBank/DDBJ databases">
        <title>Section-level genome sequencing of Aspergillus section Nigri to investigate inter- and intra-species variation.</title>
        <authorList>
            <consortium name="DOE Joint Genome Institute"/>
            <person name="Vesth T.C."/>
            <person name="Nybo J.L."/>
            <person name="Theobald S."/>
            <person name="Frisvad J.C."/>
            <person name="Larsen T.O."/>
            <person name="Nielsen K.F."/>
            <person name="Hoof J.B."/>
            <person name="Brandl J."/>
            <person name="Salamov A."/>
            <person name="Riley R."/>
            <person name="Gladden J.M."/>
            <person name="Phatale P."/>
            <person name="Nielsen M.T."/>
            <person name="Lyhne E.K."/>
            <person name="Kogle M.E."/>
            <person name="Strasser K."/>
            <person name="McDonnell E."/>
            <person name="Barry K."/>
            <person name="Clum A."/>
            <person name="Chen C."/>
            <person name="Nolan M."/>
            <person name="Sandor L."/>
            <person name="Kuo A."/>
            <person name="Lipzen A."/>
            <person name="Hainaut M."/>
            <person name="Drula E."/>
            <person name="Tsang A."/>
            <person name="Magnuson J.K."/>
            <person name="Henrissat B."/>
            <person name="Wiebenga A."/>
            <person name="Simmons B.A."/>
            <person name="Makela M.R."/>
            <person name="De vries R.P."/>
            <person name="Grigoriev I.V."/>
            <person name="Mortensen U.H."/>
            <person name="Baker S.E."/>
            <person name="Andersen M.R."/>
        </authorList>
    </citation>
    <scope>NUCLEOTIDE SEQUENCE [LARGE SCALE GENOMIC DNA]</scope>
    <source>
        <strain evidence="2 3">ATCC 13496</strain>
    </source>
</reference>
<dbReference type="EMBL" id="KZ851952">
    <property type="protein sequence ID" value="RDH15185.1"/>
    <property type="molecule type" value="Genomic_DNA"/>
</dbReference>
<keyword evidence="1" id="KW-0472">Membrane</keyword>
<dbReference type="PANTHER" id="PTHR31410">
    <property type="entry name" value="TRANSMEMBRANE PROTEIN 246"/>
    <property type="match status" value="1"/>
</dbReference>
<dbReference type="InterPro" id="IPR029675">
    <property type="entry name" value="PGAP4"/>
</dbReference>
<organism evidence="2 3">
    <name type="scientific">Aspergillus niger ATCC 13496</name>
    <dbReference type="NCBI Taxonomy" id="1353008"/>
    <lineage>
        <taxon>Eukaryota</taxon>
        <taxon>Fungi</taxon>
        <taxon>Dikarya</taxon>
        <taxon>Ascomycota</taxon>
        <taxon>Pezizomycotina</taxon>
        <taxon>Eurotiomycetes</taxon>
        <taxon>Eurotiomycetidae</taxon>
        <taxon>Eurotiales</taxon>
        <taxon>Aspergillaceae</taxon>
        <taxon>Aspergillus</taxon>
        <taxon>Aspergillus subgen. Circumdati</taxon>
    </lineage>
</organism>
<dbReference type="GO" id="GO:0006506">
    <property type="term" value="P:GPI anchor biosynthetic process"/>
    <property type="evidence" value="ECO:0007669"/>
    <property type="project" value="InterPro"/>
</dbReference>
<dbReference type="CDD" id="cd22189">
    <property type="entry name" value="PGAP4-like_fungal"/>
    <property type="match status" value="1"/>
</dbReference>
<sequence>MSLGDLDLFATNGLCVAASGATAHHALGLSLACLWDLLIESFTGSIRSIYSEQAQLMISVDEVRPLAFKHADATRDVILLLLIFILFYGLAINLARLTCWRDPTSAFFTEDQAYKPAYSTLRTGQANALIQQANSNTIPHHFQTKASSHPRMCVGIASVARKGVNYLQGAVGSVLEGLTAAEREDLYLIVFIAHSDPAEHPAYMEPWLHNLADKVLVYDPDLVDIEHIRSLETPEAKKFAREKGLFDHTYLLKACEALNTSYTVILEDDVVALDGWYHRTKQALDVAERKAEEEGVDQSNREVVKGLYLRLFYTEIFLGWNSEEWPTYLFFSLLTAAVVVITTTAIRYCCPATDRYLSNEIITVLSLVITPLLIVLFFAAGRNTMLPIPEGVHAMPKFGCCSQGFVFPQTRIGDLVSWYERNKVGYVDMLTERYADQNGEATLEGTVFKSRHSEFIIHHITITGKETVVKAQDAYPDYERDEDEKEIAENDVKIADYIHNSLASHLPETASTRETSHEVNLSDNASHKLIFDLLFPGIITNAKMWNIFEDELQENLNAAKTDQNTTSQEVQRSFIVQLYVYDEYIDDLKVKLWVNTWKIAEDIQTIQSGKGSTIQQNVSFSLRNDVLTLSEEEYPNKPANTDTGGK</sequence>
<keyword evidence="1" id="KW-0812">Transmembrane</keyword>
<dbReference type="GO" id="GO:0016757">
    <property type="term" value="F:glycosyltransferase activity"/>
    <property type="evidence" value="ECO:0007669"/>
    <property type="project" value="InterPro"/>
</dbReference>
<feature type="transmembrane region" description="Helical" evidence="1">
    <location>
        <begin position="77"/>
        <end position="95"/>
    </location>
</feature>
<protein>
    <recommendedName>
        <fullName evidence="4">Integral membrane protein</fullName>
    </recommendedName>
</protein>
<dbReference type="Proteomes" id="UP000253845">
    <property type="component" value="Unassembled WGS sequence"/>
</dbReference>
<dbReference type="GO" id="GO:0000139">
    <property type="term" value="C:Golgi membrane"/>
    <property type="evidence" value="ECO:0007669"/>
    <property type="project" value="InterPro"/>
</dbReference>
<evidence type="ECO:0000256" key="1">
    <source>
        <dbReference type="SAM" id="Phobius"/>
    </source>
</evidence>
<feature type="transmembrane region" description="Helical" evidence="1">
    <location>
        <begin position="361"/>
        <end position="380"/>
    </location>
</feature>
<evidence type="ECO:0000313" key="2">
    <source>
        <dbReference type="EMBL" id="RDH15185.1"/>
    </source>
</evidence>
<dbReference type="PANTHER" id="PTHR31410:SF1">
    <property type="entry name" value="POST-GPI ATTACHMENT TO PROTEINS FACTOR 4"/>
    <property type="match status" value="1"/>
</dbReference>
<evidence type="ECO:0008006" key="4">
    <source>
        <dbReference type="Google" id="ProtNLM"/>
    </source>
</evidence>
<dbReference type="VEuPathDB" id="FungiDB:M747DRAFT_289069"/>
<feature type="transmembrane region" description="Helical" evidence="1">
    <location>
        <begin position="328"/>
        <end position="349"/>
    </location>
</feature>
<accession>A0A370BM42</accession>
<evidence type="ECO:0000313" key="3">
    <source>
        <dbReference type="Proteomes" id="UP000253845"/>
    </source>
</evidence>